<accession>A0A517TEQ2</accession>
<dbReference type="AlphaFoldDB" id="A0A517TEQ2"/>
<dbReference type="Proteomes" id="UP000319976">
    <property type="component" value="Chromosome"/>
</dbReference>
<protein>
    <submittedName>
        <fullName evidence="1">Uncharacterized protein</fullName>
    </submittedName>
</protein>
<organism evidence="1 2">
    <name type="scientific">Calycomorphotria hydatis</name>
    <dbReference type="NCBI Taxonomy" id="2528027"/>
    <lineage>
        <taxon>Bacteria</taxon>
        <taxon>Pseudomonadati</taxon>
        <taxon>Planctomycetota</taxon>
        <taxon>Planctomycetia</taxon>
        <taxon>Planctomycetales</taxon>
        <taxon>Planctomycetaceae</taxon>
        <taxon>Calycomorphotria</taxon>
    </lineage>
</organism>
<reference evidence="1 2" key="1">
    <citation type="submission" date="2019-02" db="EMBL/GenBank/DDBJ databases">
        <title>Deep-cultivation of Planctomycetes and their phenomic and genomic characterization uncovers novel biology.</title>
        <authorList>
            <person name="Wiegand S."/>
            <person name="Jogler M."/>
            <person name="Boedeker C."/>
            <person name="Pinto D."/>
            <person name="Vollmers J."/>
            <person name="Rivas-Marin E."/>
            <person name="Kohn T."/>
            <person name="Peeters S.H."/>
            <person name="Heuer A."/>
            <person name="Rast P."/>
            <person name="Oberbeckmann S."/>
            <person name="Bunk B."/>
            <person name="Jeske O."/>
            <person name="Meyerdierks A."/>
            <person name="Storesund J.E."/>
            <person name="Kallscheuer N."/>
            <person name="Luecker S."/>
            <person name="Lage O.M."/>
            <person name="Pohl T."/>
            <person name="Merkel B.J."/>
            <person name="Hornburger P."/>
            <person name="Mueller R.-W."/>
            <person name="Bruemmer F."/>
            <person name="Labrenz M."/>
            <person name="Spormann A.M."/>
            <person name="Op den Camp H."/>
            <person name="Overmann J."/>
            <person name="Amann R."/>
            <person name="Jetten M.S.M."/>
            <person name="Mascher T."/>
            <person name="Medema M.H."/>
            <person name="Devos D.P."/>
            <person name="Kaster A.-K."/>
            <person name="Ovreas L."/>
            <person name="Rohde M."/>
            <person name="Galperin M.Y."/>
            <person name="Jogler C."/>
        </authorList>
    </citation>
    <scope>NUCLEOTIDE SEQUENCE [LARGE SCALE GENOMIC DNA]</scope>
    <source>
        <strain evidence="1 2">V22</strain>
    </source>
</reference>
<sequence>MLVIPAVGNASIPDAVDETVQAGTLPAFLKCI</sequence>
<dbReference type="KEGG" id="chya:V22_41170"/>
<proteinExistence type="predicted"/>
<name>A0A517TEQ2_9PLAN</name>
<evidence type="ECO:0000313" key="1">
    <source>
        <dbReference type="EMBL" id="QDT66845.1"/>
    </source>
</evidence>
<keyword evidence="2" id="KW-1185">Reference proteome</keyword>
<gene>
    <name evidence="1" type="ORF">V22_41170</name>
</gene>
<evidence type="ECO:0000313" key="2">
    <source>
        <dbReference type="Proteomes" id="UP000319976"/>
    </source>
</evidence>
<dbReference type="EMBL" id="CP036316">
    <property type="protein sequence ID" value="QDT66845.1"/>
    <property type="molecule type" value="Genomic_DNA"/>
</dbReference>